<dbReference type="EMBL" id="LK391709">
    <property type="protein sequence ID" value="CDR96476.1"/>
    <property type="molecule type" value="Genomic_DNA"/>
</dbReference>
<keyword evidence="5" id="KW-1185">Reference proteome</keyword>
<accession>A0A061D6Z2</accession>
<feature type="region of interest" description="Disordered" evidence="2">
    <location>
        <begin position="66"/>
        <end position="85"/>
    </location>
</feature>
<evidence type="ECO:0000256" key="2">
    <source>
        <dbReference type="SAM" id="MobiDB-lite"/>
    </source>
</evidence>
<keyword evidence="3" id="KW-0812">Transmembrane</keyword>
<dbReference type="KEGG" id="bbig:BBBOND_0303800"/>
<feature type="coiled-coil region" evidence="1">
    <location>
        <begin position="959"/>
        <end position="986"/>
    </location>
</feature>
<dbReference type="VEuPathDB" id="PiroplasmaDB:BBBOND_0303800"/>
<evidence type="ECO:0000256" key="3">
    <source>
        <dbReference type="SAM" id="Phobius"/>
    </source>
</evidence>
<keyword evidence="1" id="KW-0175">Coiled coil</keyword>
<gene>
    <name evidence="4" type="ORF">BBBOND_0303800</name>
</gene>
<keyword evidence="3" id="KW-1133">Transmembrane helix</keyword>
<name>A0A061D6Z2_BABBI</name>
<feature type="coiled-coil region" evidence="1">
    <location>
        <begin position="680"/>
        <end position="707"/>
    </location>
</feature>
<evidence type="ECO:0000256" key="1">
    <source>
        <dbReference type="SAM" id="Coils"/>
    </source>
</evidence>
<reference evidence="5" key="1">
    <citation type="journal article" date="2014" name="Nucleic Acids Res.">
        <title>The evolutionary dynamics of variant antigen genes in Babesia reveal a history of genomic innovation underlying host-parasite interaction.</title>
        <authorList>
            <person name="Jackson A.P."/>
            <person name="Otto T.D."/>
            <person name="Darby A."/>
            <person name="Ramaprasad A."/>
            <person name="Xia D."/>
            <person name="Echaide I.E."/>
            <person name="Farber M."/>
            <person name="Gahlot S."/>
            <person name="Gamble J."/>
            <person name="Gupta D."/>
            <person name="Gupta Y."/>
            <person name="Jackson L."/>
            <person name="Malandrin L."/>
            <person name="Malas T.B."/>
            <person name="Moussa E."/>
            <person name="Nair M."/>
            <person name="Reid A.J."/>
            <person name="Sanders M."/>
            <person name="Sharma J."/>
            <person name="Tracey A."/>
            <person name="Quail M.A."/>
            <person name="Weir W."/>
            <person name="Wastling J.M."/>
            <person name="Hall N."/>
            <person name="Willadsen P."/>
            <person name="Lingelbach K."/>
            <person name="Shiels B."/>
            <person name="Tait A."/>
            <person name="Berriman M."/>
            <person name="Allred D.R."/>
            <person name="Pain A."/>
        </authorList>
    </citation>
    <scope>NUCLEOTIDE SEQUENCE [LARGE SCALE GENOMIC DNA]</scope>
    <source>
        <strain evidence="5">Bond</strain>
    </source>
</reference>
<protein>
    <submittedName>
        <fullName evidence="4">Uncharacterized protein</fullName>
    </submittedName>
</protein>
<keyword evidence="3" id="KW-0472">Membrane</keyword>
<organism evidence="4 5">
    <name type="scientific">Babesia bigemina</name>
    <dbReference type="NCBI Taxonomy" id="5866"/>
    <lineage>
        <taxon>Eukaryota</taxon>
        <taxon>Sar</taxon>
        <taxon>Alveolata</taxon>
        <taxon>Apicomplexa</taxon>
        <taxon>Aconoidasida</taxon>
        <taxon>Piroplasmida</taxon>
        <taxon>Babesiidae</taxon>
        <taxon>Babesia</taxon>
    </lineage>
</organism>
<evidence type="ECO:0000313" key="5">
    <source>
        <dbReference type="Proteomes" id="UP000033188"/>
    </source>
</evidence>
<proteinExistence type="predicted"/>
<dbReference type="Proteomes" id="UP000033188">
    <property type="component" value="Chromosome 3"/>
</dbReference>
<feature type="transmembrane region" description="Helical" evidence="3">
    <location>
        <begin position="2186"/>
        <end position="2206"/>
    </location>
</feature>
<dbReference type="RefSeq" id="XP_012768662.1">
    <property type="nucleotide sequence ID" value="XM_012913208.1"/>
</dbReference>
<sequence>MAQHFKKLTDCPENLREAIDWLIQVRHGGDGKGLEKLAKALTILIGEAISNATKSFDDRQKQLECADKSSDQHSHHCTSLDKQIKDAKEKSDDSKALKIESDKKKHIDADHSLTEDARKKALNGITDHRNQLNELQNKLEPFFNKLNKTTRNDRDSILHNLCSGLETFLGFNAATKGYTGKGIVYADLDRLCDAVMAFLYGVLERCHKLLKHYNRDIDDNIRKLKNEIDKGVGVKSFGEAIENVKAGLNGYENEFGTRTQNVINGVSTYLSLLGGHKAYFDTIPDRTLVKINKYVGIYIREGNKLMGKLIGDGDTIRVIDAELKIKLYHSIDVISHSIKNLEKVSQDDTLLRAVNALQGTLDSLPGQVENFINTNIGTTVKGYEVKVEEFKKSVKDEIEKSRDTFLTERLKQAQIDLHNAVRCANKNASNLGGLRNETVKMAVEAIQTRLKSADEDVNDEASLKALKSDTVDNQITNITGKLNEEKCSLEVKNTIKSLQVYIGEPDVMFNEAHQIELGKLVIQAQTNLKEALKCAQENAKNMGGLKNVKVAGVIGNIQKKFIEVDNIKKMRDLQELESEFMKGEIQKITEVLNYENAAGVTTKINSLPKNMATPKKIFDTTHEQILTSLANKAQKELLETVKNTSECIQTHGVLHKEKIKKALEGIEEALRDIETPGVDIERLYQVVTGVEEQLSQLESKVDSTLQATVKPAIQKLNADFTPVKATVNKREPTNNAELIFLITATKMYAIDALHLAENYSVDSTGNSKEEIVEIVNVILKNLKSLDGAFSKIDIGQFHITINPKFEPLKKNNVSYSGISKAHLDNLGIDDLTTKIQQAEKSLIRDMVESAKPKINFYFTNSKSLAGQIDKSDTTELKSTLVELEKKLENHTQIKDVNEFYTLVNKVCAEFEKLRTPHGSSSDPTFKSLLSVILEIEKPAWKALIKTESNIFQTTINFARAAVSAAVEKAKKDIKAAEDEYQIEIGRIRSRIEGEVESIQKKAGMDQLGQVTSGISPLFATITETITNRSVYSEDLRERMNYFGALKDLIEHTIKTLETAYQKAYQSAAKSYLSGAIDMINTTVEGAEKTYEGAVNSHIQAIREKVPQLAHEKFTRIEEREKLKTLFDADFDTLQKQIKVNSAFSDDFNARKTIFDNLQILIKHTVENLNAAYQKAYQSSAQKYLAKAIKDIRSKIADSERMYVDGVMAEVQAVERLISGLEVKMFKVAGQRKGLGDRFNAPLEILQTAVASKSVFKEDLDARTNCFQNLKSLLSNTVKTLVDAANTFDNCAERVEHYLTESLKDASRRINALGSNIKKEVKNAFDEIVSHVYDMYSKDKIAQLDAVQECITEQLDKIKSIIEKDKKTSIKGLLKTVSGLNTNSKELYNRLEQLKDKPSIELLAPAVKSYLDLILIYAWNDMGTLLYTDTLQKRSYQFKGEKIKDNFNELLNHLATTDKIYNYDHTFVNLLEKLKDVLNDLSPQEFGAMAYPVFDALRKGLNGFTEQLGYVYINKYVGSKPIEWHVDKQQTKLSQDATRCAKIFLTLIPEWHKHIPYLNRECNKGCTDKNISLQEQKMNSGITKIVTNPLGLWFDCRGYKVSGFDKQEGELRNNSGCTGKKIGENLRTFFDKRNTFGNLLYYLYEYYKVCHVKYIPSPKPPTTICQMLHWLCGLEYTPMYENVKSYLQEWFNDFKKEHEIEKALPATVPKRTGHEVVTDFNLGNLLGSYQNVTIRASEVLLAILGYGDADGRYACEFYTNPYNLYYPTDKAKCFDMLVDICLRLNHQLRFLYMQCHNGTRSGGWADCRYGKNIAGSAWNCNRLQCVEQGCDQNCKWHNDCGVKSPLQSFLEDGLKGFLPHQFTSPSCKLECSVKNHNGIPCKTPMGFADISITASWTRTGHDIKKVLDPYCGTLPDSLSLLCAYFLCLLRRPPQTLCDMFAFYENFFEHWSGHYDSMRKEHVKKHKHDAFFAAVASANFGVEFDGLDPTTMFGSSSHSSAATTHLKGDLFAIVNCKPNENPVHPCGSYLQPLSYEVRCVFTEKLAADYLSWIVYITETFYNLLNDLYNKCTKCCIQQQADCYGRICAKGCTVDSTTEAAESKKLTDKTHGELCNSIVQCAGIHPTIYAAGFTFGSPWSLSGDNGVGKKRSCKDFCTALGMVVAKYNALYNLVNKHIPDFLWEIRYKFFYTLVALWAYSLLYLLYVIIGRLDTFHIRSHLRLQSSHKISAQSLLATARLNNLAKLAYLRT</sequence>
<dbReference type="GeneID" id="24565017"/>
<evidence type="ECO:0000313" key="4">
    <source>
        <dbReference type="EMBL" id="CDR96476.1"/>
    </source>
</evidence>